<proteinExistence type="inferred from homology"/>
<dbReference type="PROSITE" id="PS00411">
    <property type="entry name" value="KINESIN_MOTOR_1"/>
    <property type="match status" value="1"/>
</dbReference>
<evidence type="ECO:0000256" key="2">
    <source>
        <dbReference type="ARBA" id="ARBA00004300"/>
    </source>
</evidence>
<evidence type="ECO:0000259" key="20">
    <source>
        <dbReference type="PROSITE" id="PS50067"/>
    </source>
</evidence>
<evidence type="ECO:0000256" key="16">
    <source>
        <dbReference type="ARBA" id="ARBA00073326"/>
    </source>
</evidence>
<dbReference type="GO" id="GO:0007018">
    <property type="term" value="P:microtubule-based movement"/>
    <property type="evidence" value="ECO:0007669"/>
    <property type="project" value="InterPro"/>
</dbReference>
<reference evidence="21" key="3">
    <citation type="submission" date="2025-09" db="UniProtKB">
        <authorList>
            <consortium name="Ensembl"/>
        </authorList>
    </citation>
    <scope>IDENTIFICATION</scope>
</reference>
<gene>
    <name evidence="21" type="primary">KIFC3</name>
</gene>
<dbReference type="GO" id="GO:0090136">
    <property type="term" value="P:epithelial cell-cell adhesion"/>
    <property type="evidence" value="ECO:0007669"/>
    <property type="project" value="Ensembl"/>
</dbReference>
<dbReference type="GO" id="GO:0007030">
    <property type="term" value="P:Golgi organization"/>
    <property type="evidence" value="ECO:0007669"/>
    <property type="project" value="Ensembl"/>
</dbReference>
<feature type="compositionally biased region" description="Basic residues" evidence="19">
    <location>
        <begin position="1042"/>
        <end position="1051"/>
    </location>
</feature>
<dbReference type="GO" id="GO:0005813">
    <property type="term" value="C:centrosome"/>
    <property type="evidence" value="ECO:0007669"/>
    <property type="project" value="UniProtKB-SubCell"/>
</dbReference>
<dbReference type="AlphaFoldDB" id="A0A493TCK7"/>
<evidence type="ECO:0000256" key="12">
    <source>
        <dbReference type="ARBA" id="ARBA00023175"/>
    </source>
</evidence>
<evidence type="ECO:0000256" key="18">
    <source>
        <dbReference type="SAM" id="Coils"/>
    </source>
</evidence>
<evidence type="ECO:0000256" key="4">
    <source>
        <dbReference type="ARBA" id="ARBA00022490"/>
    </source>
</evidence>
<reference evidence="21" key="2">
    <citation type="submission" date="2025-08" db="UniProtKB">
        <authorList>
            <consortium name="Ensembl"/>
        </authorList>
    </citation>
    <scope>IDENTIFICATION</scope>
</reference>
<evidence type="ECO:0000256" key="10">
    <source>
        <dbReference type="ARBA" id="ARBA00023054"/>
    </source>
</evidence>
<dbReference type="GO" id="GO:0045218">
    <property type="term" value="P:zonula adherens maintenance"/>
    <property type="evidence" value="ECO:0007669"/>
    <property type="project" value="Ensembl"/>
</dbReference>
<dbReference type="Gene3D" id="3.40.850.10">
    <property type="entry name" value="Kinesin motor domain"/>
    <property type="match status" value="1"/>
</dbReference>
<dbReference type="PRINTS" id="PR00380">
    <property type="entry name" value="KINESINHEAVY"/>
</dbReference>
<keyword evidence="13" id="KW-0206">Cytoskeleton</keyword>
<feature type="region of interest" description="Disordered" evidence="19">
    <location>
        <begin position="1006"/>
        <end position="1051"/>
    </location>
</feature>
<dbReference type="SUPFAM" id="SSF52540">
    <property type="entry name" value="P-loop containing nucleoside triphosphate hydrolases"/>
    <property type="match status" value="1"/>
</dbReference>
<dbReference type="Pfam" id="PF00225">
    <property type="entry name" value="Kinesin"/>
    <property type="match status" value="1"/>
</dbReference>
<dbReference type="PROSITE" id="PS50067">
    <property type="entry name" value="KINESIN_MOTOR_2"/>
    <property type="match status" value="1"/>
</dbReference>
<dbReference type="InterPro" id="IPR019821">
    <property type="entry name" value="Kinesin_motor_CS"/>
</dbReference>
<dbReference type="SMART" id="SM00129">
    <property type="entry name" value="KISc"/>
    <property type="match status" value="1"/>
</dbReference>
<name>A0A493TCK7_ANAPP</name>
<evidence type="ECO:0000256" key="11">
    <source>
        <dbReference type="ARBA" id="ARBA00023136"/>
    </source>
</evidence>
<evidence type="ECO:0000256" key="14">
    <source>
        <dbReference type="ARBA" id="ARBA00023329"/>
    </source>
</evidence>
<dbReference type="InterPro" id="IPR036961">
    <property type="entry name" value="Kinesin_motor_dom_sf"/>
</dbReference>
<keyword evidence="9" id="KW-0965">Cell junction</keyword>
<evidence type="ECO:0000256" key="7">
    <source>
        <dbReference type="ARBA" id="ARBA00022741"/>
    </source>
</evidence>
<dbReference type="GO" id="GO:0005874">
    <property type="term" value="C:microtubule"/>
    <property type="evidence" value="ECO:0007669"/>
    <property type="project" value="UniProtKB-KW"/>
</dbReference>
<feature type="coiled-coil region" evidence="18">
    <location>
        <begin position="518"/>
        <end position="570"/>
    </location>
</feature>
<keyword evidence="12 17" id="KW-0505">Motor protein</keyword>
<comment type="function">
    <text evidence="15">Minus-end microtubule-dependent motor protein. Involved in apically targeted transport. Required for zonula adherens maintenance.</text>
</comment>
<keyword evidence="6" id="KW-0493">Microtubule</keyword>
<reference evidence="21 22" key="1">
    <citation type="submission" date="2017-10" db="EMBL/GenBank/DDBJ databases">
        <title>A new Pekin duck reference genome.</title>
        <authorList>
            <person name="Hou Z.-C."/>
            <person name="Zhou Z.-K."/>
            <person name="Zhu F."/>
            <person name="Hou S.-S."/>
        </authorList>
    </citation>
    <scope>NUCLEOTIDE SEQUENCE [LARGE SCALE GENOMIC DNA]</scope>
</reference>
<evidence type="ECO:0000256" key="1">
    <source>
        <dbReference type="ARBA" id="ARBA00004284"/>
    </source>
</evidence>
<dbReference type="GeneTree" id="ENSGT00940000154022"/>
<dbReference type="InterPro" id="IPR001752">
    <property type="entry name" value="Kinesin_motor_dom"/>
</dbReference>
<feature type="compositionally biased region" description="Gly residues" evidence="19">
    <location>
        <begin position="122"/>
        <end position="131"/>
    </location>
</feature>
<dbReference type="PANTHER" id="PTHR47972">
    <property type="entry name" value="KINESIN-LIKE PROTEIN KLP-3"/>
    <property type="match status" value="1"/>
</dbReference>
<organism evidence="21 22">
    <name type="scientific">Anas platyrhynchos platyrhynchos</name>
    <name type="common">Northern mallard</name>
    <dbReference type="NCBI Taxonomy" id="8840"/>
    <lineage>
        <taxon>Eukaryota</taxon>
        <taxon>Metazoa</taxon>
        <taxon>Chordata</taxon>
        <taxon>Craniata</taxon>
        <taxon>Vertebrata</taxon>
        <taxon>Euteleostomi</taxon>
        <taxon>Archelosauria</taxon>
        <taxon>Archosauria</taxon>
        <taxon>Dinosauria</taxon>
        <taxon>Saurischia</taxon>
        <taxon>Theropoda</taxon>
        <taxon>Coelurosauria</taxon>
        <taxon>Aves</taxon>
        <taxon>Neognathae</taxon>
        <taxon>Galloanserae</taxon>
        <taxon>Anseriformes</taxon>
        <taxon>Anatidae</taxon>
        <taxon>Anatinae</taxon>
        <taxon>Anas</taxon>
    </lineage>
</organism>
<keyword evidence="7 17" id="KW-0547">Nucleotide-binding</keyword>
<dbReference type="PANTHER" id="PTHR47972:SF5">
    <property type="entry name" value="KINESIN-LIKE PROTEIN KIFC3"/>
    <property type="match status" value="1"/>
</dbReference>
<dbReference type="InterPro" id="IPR027417">
    <property type="entry name" value="P-loop_NTPase"/>
</dbReference>
<feature type="domain" description="Kinesin motor" evidence="20">
    <location>
        <begin position="670"/>
        <end position="993"/>
    </location>
</feature>
<dbReference type="GO" id="GO:0030659">
    <property type="term" value="C:cytoplasmic vesicle membrane"/>
    <property type="evidence" value="ECO:0007669"/>
    <property type="project" value="UniProtKB-SubCell"/>
</dbReference>
<dbReference type="GO" id="GO:0008017">
    <property type="term" value="F:microtubule binding"/>
    <property type="evidence" value="ECO:0007669"/>
    <property type="project" value="InterPro"/>
</dbReference>
<evidence type="ECO:0000256" key="9">
    <source>
        <dbReference type="ARBA" id="ARBA00022949"/>
    </source>
</evidence>
<dbReference type="GO" id="GO:0005915">
    <property type="term" value="C:zonula adherens"/>
    <property type="evidence" value="ECO:0007669"/>
    <property type="project" value="Ensembl"/>
</dbReference>
<protein>
    <recommendedName>
        <fullName evidence="16">Kinesin-like protein KIFC3</fullName>
    </recommendedName>
</protein>
<dbReference type="CDD" id="cd01366">
    <property type="entry name" value="KISc_C_terminal"/>
    <property type="match status" value="1"/>
</dbReference>
<evidence type="ECO:0000313" key="21">
    <source>
        <dbReference type="Ensembl" id="ENSAPLP00000023604.1"/>
    </source>
</evidence>
<dbReference type="GO" id="GO:0005794">
    <property type="term" value="C:Golgi apparatus"/>
    <property type="evidence" value="ECO:0007669"/>
    <property type="project" value="Ensembl"/>
</dbReference>
<evidence type="ECO:0000256" key="13">
    <source>
        <dbReference type="ARBA" id="ARBA00023212"/>
    </source>
</evidence>
<keyword evidence="5" id="KW-0597">Phosphoprotein</keyword>
<feature type="binding site" evidence="17">
    <location>
        <begin position="753"/>
        <end position="760"/>
    </location>
    <ligand>
        <name>ATP</name>
        <dbReference type="ChEBI" id="CHEBI:30616"/>
    </ligand>
</feature>
<keyword evidence="22" id="KW-1185">Reference proteome</keyword>
<comment type="similarity">
    <text evidence="17">Belongs to the TRAFAC class myosin-kinesin ATPase superfamily. Kinesin family.</text>
</comment>
<dbReference type="Ensembl" id="ENSAPLT00000047805.1">
    <property type="protein sequence ID" value="ENSAPLP00000023604.1"/>
    <property type="gene ID" value="ENSAPLG00000003400.2"/>
</dbReference>
<evidence type="ECO:0000256" key="19">
    <source>
        <dbReference type="SAM" id="MobiDB-lite"/>
    </source>
</evidence>
<keyword evidence="8 17" id="KW-0067">ATP-binding</keyword>
<evidence type="ECO:0000256" key="6">
    <source>
        <dbReference type="ARBA" id="ARBA00022701"/>
    </source>
</evidence>
<dbReference type="Proteomes" id="UP000016666">
    <property type="component" value="Chromosome 12"/>
</dbReference>
<keyword evidence="11" id="KW-0472">Membrane</keyword>
<keyword evidence="14" id="KW-0968">Cytoplasmic vesicle</keyword>
<comment type="subcellular location">
    <subcellularLocation>
        <location evidence="3">Cell junction</location>
        <location evidence="3">Adherens junction</location>
    </subcellularLocation>
    <subcellularLocation>
        <location evidence="2">Cytoplasm</location>
        <location evidence="2">Cytoskeleton</location>
        <location evidence="2">Microtubule organizing center</location>
        <location evidence="2">Centrosome</location>
    </subcellularLocation>
    <subcellularLocation>
        <location evidence="1">Cytoplasmic vesicle membrane</location>
        <topology evidence="1">Peripheral membrane protein</topology>
    </subcellularLocation>
</comment>
<keyword evidence="4" id="KW-0963">Cytoplasm</keyword>
<accession>A0A493TCK7</accession>
<evidence type="ECO:0000256" key="8">
    <source>
        <dbReference type="ARBA" id="ARBA00022840"/>
    </source>
</evidence>
<evidence type="ECO:0000256" key="3">
    <source>
        <dbReference type="ARBA" id="ARBA00004536"/>
    </source>
</evidence>
<dbReference type="GO" id="GO:0005871">
    <property type="term" value="C:kinesin complex"/>
    <property type="evidence" value="ECO:0007669"/>
    <property type="project" value="Ensembl"/>
</dbReference>
<dbReference type="STRING" id="8840.ENSAPLP00000023604"/>
<evidence type="ECO:0000313" key="22">
    <source>
        <dbReference type="Proteomes" id="UP000016666"/>
    </source>
</evidence>
<dbReference type="InterPro" id="IPR027640">
    <property type="entry name" value="Kinesin-like_fam"/>
</dbReference>
<evidence type="ECO:0000256" key="17">
    <source>
        <dbReference type="PROSITE-ProRule" id="PRU00283"/>
    </source>
</evidence>
<keyword evidence="10 18" id="KW-0175">Coiled coil</keyword>
<dbReference type="GO" id="GO:0003777">
    <property type="term" value="F:microtubule motor activity"/>
    <property type="evidence" value="ECO:0007669"/>
    <property type="project" value="InterPro"/>
</dbReference>
<evidence type="ECO:0000256" key="15">
    <source>
        <dbReference type="ARBA" id="ARBA00060102"/>
    </source>
</evidence>
<dbReference type="GO" id="GO:0005524">
    <property type="term" value="F:ATP binding"/>
    <property type="evidence" value="ECO:0007669"/>
    <property type="project" value="UniProtKB-UniRule"/>
</dbReference>
<feature type="compositionally biased region" description="Low complexity" evidence="19">
    <location>
        <begin position="1023"/>
        <end position="1041"/>
    </location>
</feature>
<feature type="coiled-coil region" evidence="18">
    <location>
        <begin position="625"/>
        <end position="656"/>
    </location>
</feature>
<dbReference type="FunFam" id="3.40.850.10:FF:000022">
    <property type="entry name" value="Kinesin-like protein"/>
    <property type="match status" value="1"/>
</dbReference>
<feature type="region of interest" description="Disordered" evidence="19">
    <location>
        <begin position="93"/>
        <end position="146"/>
    </location>
</feature>
<sequence length="1051" mass="114925">MRIKTLKAELFIHLLTAEPAEGSRGTSRLFPYTQGSEAGFFPLQIQVLGAPLGAGGGGSTGTGHLPGTSDLRGRRGRRIYFPLTPRLLLPSPFLGPCPSRPGRPRGAGHSPRARGRGCRCAPGGGGGGGGPRPRRPSGGASGVAVATSTGAELAVSVDRVPGRAGTGPGAGPGLGGGVPPAPRARRRGVAVLGPPVPCSQPAGPGLRDPLRELRASGTLGQPVLLQQGWCPSLTEATEEPPASPHELATTAPGQAACTMNLEKAGGRFCSGKRASLPAPRPFPVIQKVVASMAHLQEEKLRLQEELLALQEKLAARKSEELAVSVQLQGQVENLKANLLDQAQEISRLRSELQGGTDLEKHRDLLAAENERLRQEMKAREGELRELRRQQGQCRGCTHLQENAVLQERLSQLQREAEEARAKLAELDVEVQQKTNRLAEVELRLKDSLAERAEEEERLSRRLRDSQETIASLKSQPQQIKYIIKTVEVESTKAKQALSESQSRNQYLQEQVGMQRQVLKEMEQQLQSSQKTAAQLRAQIAMYESELERAHGQMLEEMQAMEDEKNRAIEEAFSRAQVEMKAVHENLAGVRTNLLTLQPALRTLTHDYNSLKRQVRDFPLLLQETLRSARAEIGQAIEEVNNTNRELLRKYRRELQLRKKCHNELVRLKGNIRVFGRVRPITKEDGEGPEAANAVTFDANDDAVLHLLHKGKQVSFELDKVFPPQASQEEVFQEVQALVTSCIDGYNVCIFAYGQTGAGKTYTMEGTSANPGINQRALQLLFSEVRSKASDWDYAITVSVAEIYNEALRDLLGKEPQEKLEIKLCPDGSGQLYVPGLTEFRVQSVEDINKVFEFGHVKRVTECTNLNEHSSRSHALLIVTVHGLDRSTGLRTTGKLNLVDLAGSERVGRSGAEGSRLREAQYINKSLSALGDVIYALRSRQGHVPFRNSKLTYLLQDSLSGDSKTLMMVQVSPAEKNTSETLCSLKFAERVRSVELGPISRKAELASWPSQEQLEGDVPGTAVSSSRGHASPSPGPPSGRATSIRRKLQTSA</sequence>
<evidence type="ECO:0000256" key="5">
    <source>
        <dbReference type="ARBA" id="ARBA00022553"/>
    </source>
</evidence>
<feature type="coiled-coil region" evidence="18">
    <location>
        <begin position="285"/>
        <end position="475"/>
    </location>
</feature>